<dbReference type="AlphaFoldDB" id="A0AAV9EKG9"/>
<protein>
    <submittedName>
        <fullName evidence="2">Uncharacterized protein</fullName>
    </submittedName>
</protein>
<name>A0AAV9EKG9_ACOCL</name>
<accession>A0AAV9EKG9</accession>
<feature type="region of interest" description="Disordered" evidence="1">
    <location>
        <begin position="60"/>
        <end position="92"/>
    </location>
</feature>
<dbReference type="EMBL" id="JAUJYO010000006">
    <property type="protein sequence ID" value="KAK1314053.1"/>
    <property type="molecule type" value="Genomic_DNA"/>
</dbReference>
<sequence>MEERQPMAMDPCTGAWRRRSRRWRALDSVGVMERDGLVVMVGCRLLGWVFLLSSVEEEGEGVGEGGGGGHVVFGVNGGRGDEKRISVGEEEE</sequence>
<reference evidence="2" key="1">
    <citation type="journal article" date="2023" name="Nat. Commun.">
        <title>Diploid and tetraploid genomes of Acorus and the evolution of monocots.</title>
        <authorList>
            <person name="Ma L."/>
            <person name="Liu K.W."/>
            <person name="Li Z."/>
            <person name="Hsiao Y.Y."/>
            <person name="Qi Y."/>
            <person name="Fu T."/>
            <person name="Tang G.D."/>
            <person name="Zhang D."/>
            <person name="Sun W.H."/>
            <person name="Liu D.K."/>
            <person name="Li Y."/>
            <person name="Chen G.Z."/>
            <person name="Liu X.D."/>
            <person name="Liao X.Y."/>
            <person name="Jiang Y.T."/>
            <person name="Yu X."/>
            <person name="Hao Y."/>
            <person name="Huang J."/>
            <person name="Zhao X.W."/>
            <person name="Ke S."/>
            <person name="Chen Y.Y."/>
            <person name="Wu W.L."/>
            <person name="Hsu J.L."/>
            <person name="Lin Y.F."/>
            <person name="Huang M.D."/>
            <person name="Li C.Y."/>
            <person name="Huang L."/>
            <person name="Wang Z.W."/>
            <person name="Zhao X."/>
            <person name="Zhong W.Y."/>
            <person name="Peng D.H."/>
            <person name="Ahmad S."/>
            <person name="Lan S."/>
            <person name="Zhang J.S."/>
            <person name="Tsai W.C."/>
            <person name="Van de Peer Y."/>
            <person name="Liu Z.J."/>
        </authorList>
    </citation>
    <scope>NUCLEOTIDE SEQUENCE</scope>
    <source>
        <strain evidence="2">CP</strain>
    </source>
</reference>
<keyword evidence="3" id="KW-1185">Reference proteome</keyword>
<evidence type="ECO:0000313" key="3">
    <source>
        <dbReference type="Proteomes" id="UP001180020"/>
    </source>
</evidence>
<dbReference type="Proteomes" id="UP001180020">
    <property type="component" value="Unassembled WGS sequence"/>
</dbReference>
<proteinExistence type="predicted"/>
<evidence type="ECO:0000313" key="2">
    <source>
        <dbReference type="EMBL" id="KAK1314053.1"/>
    </source>
</evidence>
<gene>
    <name evidence="2" type="ORF">QJS10_CPA06g01361</name>
</gene>
<feature type="compositionally biased region" description="Gly residues" evidence="1">
    <location>
        <begin position="62"/>
        <end position="78"/>
    </location>
</feature>
<evidence type="ECO:0000256" key="1">
    <source>
        <dbReference type="SAM" id="MobiDB-lite"/>
    </source>
</evidence>
<organism evidence="2 3">
    <name type="scientific">Acorus calamus</name>
    <name type="common">Sweet flag</name>
    <dbReference type="NCBI Taxonomy" id="4465"/>
    <lineage>
        <taxon>Eukaryota</taxon>
        <taxon>Viridiplantae</taxon>
        <taxon>Streptophyta</taxon>
        <taxon>Embryophyta</taxon>
        <taxon>Tracheophyta</taxon>
        <taxon>Spermatophyta</taxon>
        <taxon>Magnoliopsida</taxon>
        <taxon>Liliopsida</taxon>
        <taxon>Acoraceae</taxon>
        <taxon>Acorus</taxon>
    </lineage>
</organism>
<reference evidence="2" key="2">
    <citation type="submission" date="2023-06" db="EMBL/GenBank/DDBJ databases">
        <authorList>
            <person name="Ma L."/>
            <person name="Liu K.-W."/>
            <person name="Li Z."/>
            <person name="Hsiao Y.-Y."/>
            <person name="Qi Y."/>
            <person name="Fu T."/>
            <person name="Tang G."/>
            <person name="Zhang D."/>
            <person name="Sun W.-H."/>
            <person name="Liu D.-K."/>
            <person name="Li Y."/>
            <person name="Chen G.-Z."/>
            <person name="Liu X.-D."/>
            <person name="Liao X.-Y."/>
            <person name="Jiang Y.-T."/>
            <person name="Yu X."/>
            <person name="Hao Y."/>
            <person name="Huang J."/>
            <person name="Zhao X.-W."/>
            <person name="Ke S."/>
            <person name="Chen Y.-Y."/>
            <person name="Wu W.-L."/>
            <person name="Hsu J.-L."/>
            <person name="Lin Y.-F."/>
            <person name="Huang M.-D."/>
            <person name="Li C.-Y."/>
            <person name="Huang L."/>
            <person name="Wang Z.-W."/>
            <person name="Zhao X."/>
            <person name="Zhong W.-Y."/>
            <person name="Peng D.-H."/>
            <person name="Ahmad S."/>
            <person name="Lan S."/>
            <person name="Zhang J.-S."/>
            <person name="Tsai W.-C."/>
            <person name="Van De Peer Y."/>
            <person name="Liu Z.-J."/>
        </authorList>
    </citation>
    <scope>NUCLEOTIDE SEQUENCE</scope>
    <source>
        <strain evidence="2">CP</strain>
        <tissue evidence="2">Leaves</tissue>
    </source>
</reference>
<comment type="caution">
    <text evidence="2">The sequence shown here is derived from an EMBL/GenBank/DDBJ whole genome shotgun (WGS) entry which is preliminary data.</text>
</comment>
<feature type="compositionally biased region" description="Basic and acidic residues" evidence="1">
    <location>
        <begin position="79"/>
        <end position="92"/>
    </location>
</feature>